<dbReference type="Proteomes" id="UP000298482">
    <property type="component" value="Unassembled WGS sequence"/>
</dbReference>
<dbReference type="InterPro" id="IPR016195">
    <property type="entry name" value="Pol/histidinol_Pase-like"/>
</dbReference>
<dbReference type="EC" id="3.1.3.48" evidence="5"/>
<comment type="similarity">
    <text evidence="1 5">Belongs to the metallo-dependent hydrolases superfamily. CpsB/CapC family.</text>
</comment>
<dbReference type="InterPro" id="IPR016667">
    <property type="entry name" value="Caps_polysacc_synth_CpsB/CapC"/>
</dbReference>
<feature type="coiled-coil region" evidence="6">
    <location>
        <begin position="207"/>
        <end position="241"/>
    </location>
</feature>
<proteinExistence type="inferred from homology"/>
<evidence type="ECO:0000313" key="8">
    <source>
        <dbReference type="Proteomes" id="UP000298482"/>
    </source>
</evidence>
<dbReference type="Gene3D" id="3.20.20.140">
    <property type="entry name" value="Metal-dependent hydrolases"/>
    <property type="match status" value="1"/>
</dbReference>
<keyword evidence="2 5" id="KW-0378">Hydrolase</keyword>
<protein>
    <recommendedName>
        <fullName evidence="5">Tyrosine-protein phosphatase</fullName>
        <ecNumber evidence="5">3.1.3.48</ecNumber>
    </recommendedName>
</protein>
<evidence type="ECO:0000313" key="7">
    <source>
        <dbReference type="EMBL" id="TGA80423.1"/>
    </source>
</evidence>
<dbReference type="SUPFAM" id="SSF89550">
    <property type="entry name" value="PHP domain-like"/>
    <property type="match status" value="1"/>
</dbReference>
<evidence type="ECO:0000256" key="1">
    <source>
        <dbReference type="ARBA" id="ARBA00005750"/>
    </source>
</evidence>
<sequence length="255" mass="29195">MIDIHNHLLIGVDDGAKSKEDAISLLKQAKEEGITDIIVTPHHLSPQFDNYYNEVQVKLEEILHLDEFRELNINIHPGQEIRISDQILPQLNSGEIIGLNKSKYLLIELPSGNVPHYTGRLFFELQSKGYVPVIAHPERNKEIVSNLDKLFELVNSGALSQLTTASLVGKHGKKIQKVCLEMIKNDLVHFLASDAHDVKNRPFIMKSLFEEKSLKNYKNEIEELIENAQVILQNKDLKKRQPTDDFKRKKLFGLF</sequence>
<organism evidence="7 8">
    <name type="scientific">Staphylococcus croceilyticus</name>
    <dbReference type="NCBI Taxonomy" id="319942"/>
    <lineage>
        <taxon>Bacteria</taxon>
        <taxon>Bacillati</taxon>
        <taxon>Bacillota</taxon>
        <taxon>Bacilli</taxon>
        <taxon>Bacillales</taxon>
        <taxon>Staphylococcaceae</taxon>
        <taxon>Staphylococcus</taxon>
    </lineage>
</organism>
<reference evidence="7 8" key="1">
    <citation type="submission" date="2019-04" db="EMBL/GenBank/DDBJ databases">
        <title>Genomic characterization of Staphylococcus petrasii strains.</title>
        <authorList>
            <person name="Vrbovska V."/>
            <person name="Kovarovic V."/>
            <person name="Maslanova I."/>
            <person name="Indrakova A."/>
            <person name="Petras P."/>
            <person name="Sedo O."/>
            <person name="Svec P."/>
            <person name="Fisarova L."/>
            <person name="Sedlacek I."/>
            <person name="Doskar J."/>
            <person name="Pantucek R."/>
        </authorList>
    </citation>
    <scope>NUCLEOTIDE SEQUENCE [LARGE SCALE GENOMIC DNA]</scope>
    <source>
        <strain evidence="7 8">CCM 8421</strain>
    </source>
</reference>
<keyword evidence="6" id="KW-0175">Coiled coil</keyword>
<evidence type="ECO:0000256" key="4">
    <source>
        <dbReference type="ARBA" id="ARBA00051722"/>
    </source>
</evidence>
<dbReference type="RefSeq" id="WP_103328630.1">
    <property type="nucleotide sequence ID" value="NZ_PPRD01000014.1"/>
</dbReference>
<evidence type="ECO:0000256" key="5">
    <source>
        <dbReference type="PIRNR" id="PIRNR016557"/>
    </source>
</evidence>
<keyword evidence="3 5" id="KW-0904">Protein phosphatase</keyword>
<dbReference type="PIRSF" id="PIRSF016557">
    <property type="entry name" value="Caps_synth_CpsB"/>
    <property type="match status" value="1"/>
</dbReference>
<accession>A0ABY2KES7</accession>
<gene>
    <name evidence="7" type="ORF">E2556_02045</name>
</gene>
<dbReference type="PANTHER" id="PTHR39181">
    <property type="entry name" value="TYROSINE-PROTEIN PHOSPHATASE YWQE"/>
    <property type="match status" value="1"/>
</dbReference>
<keyword evidence="8" id="KW-1185">Reference proteome</keyword>
<evidence type="ECO:0000256" key="2">
    <source>
        <dbReference type="ARBA" id="ARBA00022801"/>
    </source>
</evidence>
<evidence type="ECO:0000256" key="3">
    <source>
        <dbReference type="ARBA" id="ARBA00022912"/>
    </source>
</evidence>
<dbReference type="EMBL" id="SRJF01000002">
    <property type="protein sequence ID" value="TGA80423.1"/>
    <property type="molecule type" value="Genomic_DNA"/>
</dbReference>
<evidence type="ECO:0000256" key="6">
    <source>
        <dbReference type="SAM" id="Coils"/>
    </source>
</evidence>
<dbReference type="Pfam" id="PF19567">
    <property type="entry name" value="CpsB_CapC"/>
    <property type="match status" value="1"/>
</dbReference>
<name>A0ABY2KES7_9STAP</name>
<comment type="catalytic activity">
    <reaction evidence="4 5">
        <text>O-phospho-L-tyrosyl-[protein] + H2O = L-tyrosyl-[protein] + phosphate</text>
        <dbReference type="Rhea" id="RHEA:10684"/>
        <dbReference type="Rhea" id="RHEA-COMP:10136"/>
        <dbReference type="Rhea" id="RHEA-COMP:20101"/>
        <dbReference type="ChEBI" id="CHEBI:15377"/>
        <dbReference type="ChEBI" id="CHEBI:43474"/>
        <dbReference type="ChEBI" id="CHEBI:46858"/>
        <dbReference type="ChEBI" id="CHEBI:61978"/>
        <dbReference type="EC" id="3.1.3.48"/>
    </reaction>
</comment>
<comment type="caution">
    <text evidence="7">The sequence shown here is derived from an EMBL/GenBank/DDBJ whole genome shotgun (WGS) entry which is preliminary data.</text>
</comment>
<dbReference type="PANTHER" id="PTHR39181:SF1">
    <property type="entry name" value="TYROSINE-PROTEIN PHOSPHATASE YWQE"/>
    <property type="match status" value="1"/>
</dbReference>